<gene>
    <name evidence="1" type="ORF">OSTQU699_LOCUS8632</name>
</gene>
<sequence>MDHQHRFNSLVDYHQHPGVLQRDGQHQYQCHPTTKQQGAMETSLVYRTDRKHLCVAVKEKLSAGDVQLKFKGLLDTVAGGWENALWLHRTTSFRPSSYSTPQRRGNKYQGRADPRVRLGAGIFIDAKDGGVLLKDDVHLNCRGRAQWQLWDYERHQLDLDVSYNPQGKRIFGRGGFHIHK</sequence>
<name>A0A8S1JAM3_9CHLO</name>
<reference evidence="1" key="1">
    <citation type="submission" date="2020-12" db="EMBL/GenBank/DDBJ databases">
        <authorList>
            <person name="Iha C."/>
        </authorList>
    </citation>
    <scope>NUCLEOTIDE SEQUENCE</scope>
</reference>
<dbReference type="Proteomes" id="UP000708148">
    <property type="component" value="Unassembled WGS sequence"/>
</dbReference>
<dbReference type="AlphaFoldDB" id="A0A8S1JAM3"/>
<feature type="non-terminal residue" evidence="1">
    <location>
        <position position="180"/>
    </location>
</feature>
<organism evidence="1 2">
    <name type="scientific">Ostreobium quekettii</name>
    <dbReference type="NCBI Taxonomy" id="121088"/>
    <lineage>
        <taxon>Eukaryota</taxon>
        <taxon>Viridiplantae</taxon>
        <taxon>Chlorophyta</taxon>
        <taxon>core chlorophytes</taxon>
        <taxon>Ulvophyceae</taxon>
        <taxon>TCBD clade</taxon>
        <taxon>Bryopsidales</taxon>
        <taxon>Ostreobineae</taxon>
        <taxon>Ostreobiaceae</taxon>
        <taxon>Ostreobium</taxon>
    </lineage>
</organism>
<dbReference type="EMBL" id="CAJHUC010002137">
    <property type="protein sequence ID" value="CAD7703275.1"/>
    <property type="molecule type" value="Genomic_DNA"/>
</dbReference>
<proteinExistence type="predicted"/>
<comment type="caution">
    <text evidence="1">The sequence shown here is derived from an EMBL/GenBank/DDBJ whole genome shotgun (WGS) entry which is preliminary data.</text>
</comment>
<evidence type="ECO:0000313" key="2">
    <source>
        <dbReference type="Proteomes" id="UP000708148"/>
    </source>
</evidence>
<accession>A0A8S1JAM3</accession>
<keyword evidence="2" id="KW-1185">Reference proteome</keyword>
<evidence type="ECO:0000313" key="1">
    <source>
        <dbReference type="EMBL" id="CAD7703275.1"/>
    </source>
</evidence>
<protein>
    <submittedName>
        <fullName evidence="1">Uncharacterized protein</fullName>
    </submittedName>
</protein>